<dbReference type="PANTHER" id="PTHR47268">
    <property type="entry name" value="ACYLPHOSPHATASE"/>
    <property type="match status" value="1"/>
</dbReference>
<evidence type="ECO:0000313" key="9">
    <source>
        <dbReference type="EMBL" id="GAA5071816.1"/>
    </source>
</evidence>
<dbReference type="EC" id="3.6.1.7" evidence="2 5"/>
<evidence type="ECO:0000256" key="6">
    <source>
        <dbReference type="RuleBase" id="RU004168"/>
    </source>
</evidence>
<accession>A0ABP9LBA5</accession>
<evidence type="ECO:0000256" key="4">
    <source>
        <dbReference type="ARBA" id="ARBA00047645"/>
    </source>
</evidence>
<dbReference type="EMBL" id="BAABKY010000001">
    <property type="protein sequence ID" value="GAA5071816.1"/>
    <property type="molecule type" value="Genomic_DNA"/>
</dbReference>
<comment type="caution">
    <text evidence="9">The sequence shown here is derived from an EMBL/GenBank/DDBJ whole genome shotgun (WGS) entry which is preliminary data.</text>
</comment>
<feature type="active site" evidence="5">
    <location>
        <position position="22"/>
    </location>
</feature>
<evidence type="ECO:0000256" key="5">
    <source>
        <dbReference type="PROSITE-ProRule" id="PRU00520"/>
    </source>
</evidence>
<evidence type="ECO:0000313" key="10">
    <source>
        <dbReference type="Proteomes" id="UP001501083"/>
    </source>
</evidence>
<dbReference type="PROSITE" id="PS51160">
    <property type="entry name" value="ACYLPHOSPHATASE_3"/>
    <property type="match status" value="1"/>
</dbReference>
<dbReference type="InterPro" id="IPR036046">
    <property type="entry name" value="Acylphosphatase-like_dom_sf"/>
</dbReference>
<organism evidence="9 10">
    <name type="scientific">Lysobacter panacisoli</name>
    <dbReference type="NCBI Taxonomy" id="1255263"/>
    <lineage>
        <taxon>Bacteria</taxon>
        <taxon>Pseudomonadati</taxon>
        <taxon>Pseudomonadota</taxon>
        <taxon>Gammaproteobacteria</taxon>
        <taxon>Lysobacterales</taxon>
        <taxon>Lysobacteraceae</taxon>
        <taxon>Lysobacter</taxon>
    </lineage>
</organism>
<name>A0ABP9LBA5_9GAMM</name>
<comment type="catalytic activity">
    <reaction evidence="4 5">
        <text>an acyl phosphate + H2O = a carboxylate + phosphate + H(+)</text>
        <dbReference type="Rhea" id="RHEA:14965"/>
        <dbReference type="ChEBI" id="CHEBI:15377"/>
        <dbReference type="ChEBI" id="CHEBI:15378"/>
        <dbReference type="ChEBI" id="CHEBI:29067"/>
        <dbReference type="ChEBI" id="CHEBI:43474"/>
        <dbReference type="ChEBI" id="CHEBI:59918"/>
        <dbReference type="EC" id="3.6.1.7"/>
    </reaction>
</comment>
<dbReference type="Gene3D" id="3.30.70.100">
    <property type="match status" value="1"/>
</dbReference>
<keyword evidence="10" id="KW-1185">Reference proteome</keyword>
<evidence type="ECO:0000256" key="2">
    <source>
        <dbReference type="ARBA" id="ARBA00012150"/>
    </source>
</evidence>
<evidence type="ECO:0000256" key="3">
    <source>
        <dbReference type="ARBA" id="ARBA00015991"/>
    </source>
</evidence>
<dbReference type="Pfam" id="PF00708">
    <property type="entry name" value="Acylphosphatase"/>
    <property type="match status" value="1"/>
</dbReference>
<comment type="similarity">
    <text evidence="1 6">Belongs to the acylphosphatase family.</text>
</comment>
<sequence>MFFRASAREQALKLGLRGYAKNLPDGRVEVLAAGDDAALDALTAWLREGPPRARVDDLERLPARDDEAGEGFVTA</sequence>
<dbReference type="PANTHER" id="PTHR47268:SF4">
    <property type="entry name" value="ACYLPHOSPHATASE"/>
    <property type="match status" value="1"/>
</dbReference>
<keyword evidence="5" id="KW-0378">Hydrolase</keyword>
<evidence type="ECO:0000259" key="8">
    <source>
        <dbReference type="PROSITE" id="PS51160"/>
    </source>
</evidence>
<evidence type="ECO:0000256" key="1">
    <source>
        <dbReference type="ARBA" id="ARBA00005614"/>
    </source>
</evidence>
<dbReference type="InterPro" id="IPR001792">
    <property type="entry name" value="Acylphosphatase-like_dom"/>
</dbReference>
<dbReference type="InterPro" id="IPR020456">
    <property type="entry name" value="Acylphosphatase"/>
</dbReference>
<evidence type="ECO:0000256" key="7">
    <source>
        <dbReference type="SAM" id="MobiDB-lite"/>
    </source>
</evidence>
<feature type="active site" evidence="5">
    <location>
        <position position="4"/>
    </location>
</feature>
<protein>
    <recommendedName>
        <fullName evidence="3 5">acylphosphatase</fullName>
        <ecNumber evidence="2 5">3.6.1.7</ecNumber>
    </recommendedName>
</protein>
<gene>
    <name evidence="9" type="ORF">GCM10025759_11330</name>
</gene>
<feature type="domain" description="Acylphosphatase-like" evidence="8">
    <location>
        <begin position="1"/>
        <end position="75"/>
    </location>
</feature>
<proteinExistence type="inferred from homology"/>
<feature type="compositionally biased region" description="Basic and acidic residues" evidence="7">
    <location>
        <begin position="56"/>
        <end position="66"/>
    </location>
</feature>
<dbReference type="SUPFAM" id="SSF54975">
    <property type="entry name" value="Acylphosphatase/BLUF domain-like"/>
    <property type="match status" value="1"/>
</dbReference>
<dbReference type="PROSITE" id="PS00151">
    <property type="entry name" value="ACYLPHOSPHATASE_2"/>
    <property type="match status" value="1"/>
</dbReference>
<feature type="region of interest" description="Disordered" evidence="7">
    <location>
        <begin position="56"/>
        <end position="75"/>
    </location>
</feature>
<reference evidence="10" key="1">
    <citation type="journal article" date="2019" name="Int. J. Syst. Evol. Microbiol.">
        <title>The Global Catalogue of Microorganisms (GCM) 10K type strain sequencing project: providing services to taxonomists for standard genome sequencing and annotation.</title>
        <authorList>
            <consortium name="The Broad Institute Genomics Platform"/>
            <consortium name="The Broad Institute Genome Sequencing Center for Infectious Disease"/>
            <person name="Wu L."/>
            <person name="Ma J."/>
        </authorList>
    </citation>
    <scope>NUCLEOTIDE SEQUENCE [LARGE SCALE GENOMIC DNA]</scope>
    <source>
        <strain evidence="10">JCM 19212</strain>
    </source>
</reference>
<dbReference type="InterPro" id="IPR017968">
    <property type="entry name" value="Acylphosphatase_CS"/>
</dbReference>
<dbReference type="Proteomes" id="UP001501083">
    <property type="component" value="Unassembled WGS sequence"/>
</dbReference>